<keyword evidence="4" id="KW-0547">Nucleotide-binding</keyword>
<evidence type="ECO:0000259" key="10">
    <source>
        <dbReference type="PROSITE" id="PS50893"/>
    </source>
</evidence>
<evidence type="ECO:0000313" key="12">
    <source>
        <dbReference type="Proteomes" id="UP000186341"/>
    </source>
</evidence>
<keyword evidence="7" id="KW-0029">Amino-acid transport</keyword>
<dbReference type="InterPro" id="IPR041701">
    <property type="entry name" value="MetN_ABC"/>
</dbReference>
<dbReference type="GO" id="GO:0005886">
    <property type="term" value="C:plasma membrane"/>
    <property type="evidence" value="ECO:0007669"/>
    <property type="project" value="UniProtKB-ARBA"/>
</dbReference>
<dbReference type="RefSeq" id="WP_075819308.1">
    <property type="nucleotide sequence ID" value="NZ_CASUAI010000014.1"/>
</dbReference>
<evidence type="ECO:0000256" key="7">
    <source>
        <dbReference type="ARBA" id="ARBA00022970"/>
    </source>
</evidence>
<dbReference type="Gene3D" id="3.30.70.260">
    <property type="match status" value="1"/>
</dbReference>
<dbReference type="OrthoDB" id="9804199at2"/>
<keyword evidence="3" id="KW-1003">Cell membrane</keyword>
<comment type="caution">
    <text evidence="11">The sequence shown here is derived from an EMBL/GenBank/DDBJ whole genome shotgun (WGS) entry which is preliminary data.</text>
</comment>
<dbReference type="InterPro" id="IPR027417">
    <property type="entry name" value="P-loop_NTPase"/>
</dbReference>
<dbReference type="InterPro" id="IPR050086">
    <property type="entry name" value="MetN_ABC_transporter-like"/>
</dbReference>
<dbReference type="InterPro" id="IPR045865">
    <property type="entry name" value="ACT-like_dom_sf"/>
</dbReference>
<keyword evidence="2" id="KW-0813">Transport</keyword>
<keyword evidence="6" id="KW-1278">Translocase</keyword>
<evidence type="ECO:0000256" key="9">
    <source>
        <dbReference type="SAM" id="Coils"/>
    </source>
</evidence>
<dbReference type="GO" id="GO:0016887">
    <property type="term" value="F:ATP hydrolysis activity"/>
    <property type="evidence" value="ECO:0007669"/>
    <property type="project" value="InterPro"/>
</dbReference>
<keyword evidence="9" id="KW-0175">Coiled coil</keyword>
<name>A0A1U7NG88_9FIRM</name>
<evidence type="ECO:0000256" key="3">
    <source>
        <dbReference type="ARBA" id="ARBA00022475"/>
    </source>
</evidence>
<dbReference type="PANTHER" id="PTHR43166">
    <property type="entry name" value="AMINO ACID IMPORT ATP-BINDING PROTEIN"/>
    <property type="match status" value="1"/>
</dbReference>
<dbReference type="GeneID" id="82202754"/>
<feature type="coiled-coil region" evidence="9">
    <location>
        <begin position="107"/>
        <end position="134"/>
    </location>
</feature>
<dbReference type="SUPFAM" id="SSF55021">
    <property type="entry name" value="ACT-like"/>
    <property type="match status" value="1"/>
</dbReference>
<dbReference type="SUPFAM" id="SSF52540">
    <property type="entry name" value="P-loop containing nucleoside triphosphate hydrolases"/>
    <property type="match status" value="1"/>
</dbReference>
<feature type="domain" description="ABC transporter" evidence="10">
    <location>
        <begin position="2"/>
        <end position="241"/>
    </location>
</feature>
<evidence type="ECO:0000256" key="5">
    <source>
        <dbReference type="ARBA" id="ARBA00022840"/>
    </source>
</evidence>
<dbReference type="GO" id="GO:0006865">
    <property type="term" value="P:amino acid transport"/>
    <property type="evidence" value="ECO:0007669"/>
    <property type="project" value="UniProtKB-KW"/>
</dbReference>
<dbReference type="PANTHER" id="PTHR43166:SF30">
    <property type="entry name" value="METHIONINE IMPORT ATP-BINDING PROTEIN METN"/>
    <property type="match status" value="1"/>
</dbReference>
<dbReference type="Gene3D" id="3.40.50.300">
    <property type="entry name" value="P-loop containing nucleotide triphosphate hydrolases"/>
    <property type="match status" value="1"/>
</dbReference>
<evidence type="ECO:0000256" key="6">
    <source>
        <dbReference type="ARBA" id="ARBA00022967"/>
    </source>
</evidence>
<gene>
    <name evidence="11" type="ORF">BO222_05985</name>
</gene>
<reference evidence="11 12" key="1">
    <citation type="submission" date="2016-11" db="EMBL/GenBank/DDBJ databases">
        <title>Description of two novel members of the family Erysipelotrichaceae: Ileibacterium lipovorans gen. nov., sp. nov. and Dubosiella newyorkensis, gen. nov., sp. nov.</title>
        <authorList>
            <person name="Cox L.M."/>
            <person name="Sohn J."/>
            <person name="Tyrrell K.L."/>
            <person name="Citron D.M."/>
            <person name="Lawson P.A."/>
            <person name="Patel N.B."/>
            <person name="Iizumi T."/>
            <person name="Perez-Perez G.I."/>
            <person name="Goldstein E.J."/>
            <person name="Blaser M.J."/>
        </authorList>
    </citation>
    <scope>NUCLEOTIDE SEQUENCE [LARGE SCALE GENOMIC DNA]</scope>
    <source>
        <strain evidence="11 12">NYU-BL-A3</strain>
    </source>
</reference>
<dbReference type="SMART" id="SM00382">
    <property type="entry name" value="AAA"/>
    <property type="match status" value="1"/>
</dbReference>
<evidence type="ECO:0000313" key="11">
    <source>
        <dbReference type="EMBL" id="OLU39916.1"/>
    </source>
</evidence>
<dbReference type="AlphaFoldDB" id="A0A1U7NG88"/>
<dbReference type="GO" id="GO:0005524">
    <property type="term" value="F:ATP binding"/>
    <property type="evidence" value="ECO:0007669"/>
    <property type="project" value="UniProtKB-KW"/>
</dbReference>
<keyword evidence="8" id="KW-0472">Membrane</keyword>
<dbReference type="InterPro" id="IPR003439">
    <property type="entry name" value="ABC_transporter-like_ATP-bd"/>
</dbReference>
<evidence type="ECO:0000256" key="1">
    <source>
        <dbReference type="ARBA" id="ARBA00005417"/>
    </source>
</evidence>
<evidence type="ECO:0000256" key="4">
    <source>
        <dbReference type="ARBA" id="ARBA00022741"/>
    </source>
</evidence>
<dbReference type="Proteomes" id="UP000186341">
    <property type="component" value="Unassembled WGS sequence"/>
</dbReference>
<accession>A0A1U7NG88</accession>
<evidence type="ECO:0000256" key="2">
    <source>
        <dbReference type="ARBA" id="ARBA00022448"/>
    </source>
</evidence>
<dbReference type="InterPro" id="IPR017871">
    <property type="entry name" value="ABC_transporter-like_CS"/>
</dbReference>
<dbReference type="SMART" id="SM00930">
    <property type="entry name" value="NIL"/>
    <property type="match status" value="1"/>
</dbReference>
<comment type="similarity">
    <text evidence="1">Belongs to the ABC transporter superfamily.</text>
</comment>
<dbReference type="PROSITE" id="PS00211">
    <property type="entry name" value="ABC_TRANSPORTER_1"/>
    <property type="match status" value="1"/>
</dbReference>
<protein>
    <submittedName>
        <fullName evidence="11">Methionine ABC transporter ATP-binding protein</fullName>
    </submittedName>
</protein>
<dbReference type="EMBL" id="MPJW01000122">
    <property type="protein sequence ID" value="OLU39916.1"/>
    <property type="molecule type" value="Genomic_DNA"/>
</dbReference>
<dbReference type="InterPro" id="IPR003593">
    <property type="entry name" value="AAA+_ATPase"/>
</dbReference>
<evidence type="ECO:0000256" key="8">
    <source>
        <dbReference type="ARBA" id="ARBA00023136"/>
    </source>
</evidence>
<dbReference type="CDD" id="cd03258">
    <property type="entry name" value="ABC_MetN_methionine_transporter"/>
    <property type="match status" value="1"/>
</dbReference>
<organism evidence="11 12">
    <name type="scientific">Ileibacterium valens</name>
    <dbReference type="NCBI Taxonomy" id="1862668"/>
    <lineage>
        <taxon>Bacteria</taxon>
        <taxon>Bacillati</taxon>
        <taxon>Bacillota</taxon>
        <taxon>Erysipelotrichia</taxon>
        <taxon>Erysipelotrichales</taxon>
        <taxon>Erysipelotrichaceae</taxon>
        <taxon>Ileibacterium</taxon>
    </lineage>
</organism>
<dbReference type="PROSITE" id="PS50893">
    <property type="entry name" value="ABC_TRANSPORTER_2"/>
    <property type="match status" value="1"/>
</dbReference>
<dbReference type="Pfam" id="PF00005">
    <property type="entry name" value="ABC_tran"/>
    <property type="match status" value="1"/>
</dbReference>
<dbReference type="InterPro" id="IPR018449">
    <property type="entry name" value="NIL_domain"/>
</dbReference>
<dbReference type="FunFam" id="3.40.50.300:FF:000056">
    <property type="entry name" value="Cell division ATP-binding protein FtsE"/>
    <property type="match status" value="1"/>
</dbReference>
<proteinExistence type="inferred from homology"/>
<keyword evidence="12" id="KW-1185">Reference proteome</keyword>
<sequence>MIRLEHVTKTFKTKDGDVHAVKDISLHVPKGAIYGIIGFSGAGKSTLVRCMNLLERPDDGKVIFDGKNLMELSPKELRKERQKMSMIFQQFNLMRSRTIYENVAMPLKMQQMNREEIEKRVIELLELVDLVERKDSYPSQLSGGQKQRVAIARALASNPKVLLCDEATSALDPQTTQSILHLIKKVNQNLGITVVVITHEMLVVKEICDRVAVMENGRIIEKNDIVPIFVNPIQEMTRNFIATANNSNKITELIEENHPLTQLSPNQQLIRITYDSDNASEALISNVSRKFNVECSIIFGNVEVIKNNSIGTLVSILSGSDEDVRKAINYIKEQNVNLEVMKRGHID</sequence>
<keyword evidence="5 11" id="KW-0067">ATP-binding</keyword>
<dbReference type="Pfam" id="PF09383">
    <property type="entry name" value="NIL"/>
    <property type="match status" value="1"/>
</dbReference>